<evidence type="ECO:0000313" key="4">
    <source>
        <dbReference type="Proteomes" id="UP001304300"/>
    </source>
</evidence>
<keyword evidence="1" id="KW-1133">Transmembrane helix</keyword>
<dbReference type="RefSeq" id="WP_317833101.1">
    <property type="nucleotide sequence ID" value="NZ_CP136920.1"/>
</dbReference>
<feature type="signal peptide" evidence="2">
    <location>
        <begin position="1"/>
        <end position="22"/>
    </location>
</feature>
<protein>
    <submittedName>
        <fullName evidence="3">PEP-CTERM sorting domain-containing protein</fullName>
    </submittedName>
</protein>
<proteinExistence type="predicted"/>
<evidence type="ECO:0000256" key="1">
    <source>
        <dbReference type="SAM" id="Phobius"/>
    </source>
</evidence>
<dbReference type="AlphaFoldDB" id="A0AAQ3L7U7"/>
<dbReference type="KEGG" id="puo:RZN69_19755"/>
<feature type="transmembrane region" description="Helical" evidence="1">
    <location>
        <begin position="266"/>
        <end position="283"/>
    </location>
</feature>
<gene>
    <name evidence="3" type="ORF">RZN69_19755</name>
</gene>
<name>A0AAQ3L7U7_9BACT</name>
<dbReference type="InterPro" id="IPR013424">
    <property type="entry name" value="Ice-binding_C"/>
</dbReference>
<reference evidence="3 4" key="1">
    <citation type="submission" date="2023-10" db="EMBL/GenBank/DDBJ databases">
        <title>Rubellicoccus peritrichatus gen. nov., sp. nov., isolated from an algae of coral reef tank.</title>
        <authorList>
            <person name="Luo J."/>
        </authorList>
    </citation>
    <scope>NUCLEOTIDE SEQUENCE [LARGE SCALE GENOMIC DNA]</scope>
    <source>
        <strain evidence="3 4">CR14</strain>
    </source>
</reference>
<evidence type="ECO:0000313" key="3">
    <source>
        <dbReference type="EMBL" id="WOO40865.1"/>
    </source>
</evidence>
<dbReference type="Proteomes" id="UP001304300">
    <property type="component" value="Chromosome"/>
</dbReference>
<keyword evidence="2" id="KW-0732">Signal</keyword>
<accession>A0AAQ3L7U7</accession>
<keyword evidence="4" id="KW-1185">Reference proteome</keyword>
<keyword evidence="1" id="KW-0472">Membrane</keyword>
<dbReference type="EMBL" id="CP136920">
    <property type="protein sequence ID" value="WOO40865.1"/>
    <property type="molecule type" value="Genomic_DNA"/>
</dbReference>
<dbReference type="NCBIfam" id="TIGR02595">
    <property type="entry name" value="PEP_CTERM"/>
    <property type="match status" value="1"/>
</dbReference>
<organism evidence="3 4">
    <name type="scientific">Rubellicoccus peritrichatus</name>
    <dbReference type="NCBI Taxonomy" id="3080537"/>
    <lineage>
        <taxon>Bacteria</taxon>
        <taxon>Pseudomonadati</taxon>
        <taxon>Verrucomicrobiota</taxon>
        <taxon>Opitutia</taxon>
        <taxon>Puniceicoccales</taxon>
        <taxon>Cerasicoccaceae</taxon>
        <taxon>Rubellicoccus</taxon>
    </lineage>
</organism>
<evidence type="ECO:0000256" key="2">
    <source>
        <dbReference type="SAM" id="SignalP"/>
    </source>
</evidence>
<feature type="chain" id="PRO_5042980956" evidence="2">
    <location>
        <begin position="23"/>
        <end position="289"/>
    </location>
</feature>
<keyword evidence="1" id="KW-0812">Transmembrane</keyword>
<sequence>MNKNTLLIATLSSILCAASTYAYDINFTTAEGYTAGSLIGQPSGGGPTWTTNGAAVATVDPTGSGTASITALPTGVTLAYNSSESFANSGDTLTLSTDFVMNLNGANYNPDGTNVSGTSDNQIFLGTGEFLGSNAIRTNIIKQNDAGNWRMTFFNAGGGGAGGFAQFFFIESNIGITAAGGADLVSDKLRLTIDLTRNDTNSWNGNISIYNVDTATAINSTAYTTTVNAGQQAGTNYFGTFAGVGTFPTSIDVDNINLTVTPIPEPATIALSLGVACIVLTAVRRRRRS</sequence>